<gene>
    <name evidence="1" type="ORF">X975_27153</name>
</gene>
<keyword evidence="2" id="KW-1185">Reference proteome</keyword>
<protein>
    <submittedName>
        <fullName evidence="1">Uncharacterized protein</fullName>
    </submittedName>
</protein>
<sequence>MHQNSSNLEFLEILFFKREKIITICKKIISNFITALLISE</sequence>
<dbReference type="AlphaFoldDB" id="A0A087TDD8"/>
<dbReference type="Proteomes" id="UP000054359">
    <property type="component" value="Unassembled WGS sequence"/>
</dbReference>
<organism evidence="1 2">
    <name type="scientific">Stegodyphus mimosarum</name>
    <name type="common">African social velvet spider</name>
    <dbReference type="NCBI Taxonomy" id="407821"/>
    <lineage>
        <taxon>Eukaryota</taxon>
        <taxon>Metazoa</taxon>
        <taxon>Ecdysozoa</taxon>
        <taxon>Arthropoda</taxon>
        <taxon>Chelicerata</taxon>
        <taxon>Arachnida</taxon>
        <taxon>Araneae</taxon>
        <taxon>Araneomorphae</taxon>
        <taxon>Entelegynae</taxon>
        <taxon>Eresoidea</taxon>
        <taxon>Eresidae</taxon>
        <taxon>Stegodyphus</taxon>
    </lineage>
</organism>
<proteinExistence type="predicted"/>
<feature type="non-terminal residue" evidence="1">
    <location>
        <position position="40"/>
    </location>
</feature>
<accession>A0A087TDD8</accession>
<dbReference type="EMBL" id="KK114711">
    <property type="protein sequence ID" value="KFM63127.1"/>
    <property type="molecule type" value="Genomic_DNA"/>
</dbReference>
<reference evidence="1 2" key="1">
    <citation type="submission" date="2013-11" db="EMBL/GenBank/DDBJ databases">
        <title>Genome sequencing of Stegodyphus mimosarum.</title>
        <authorList>
            <person name="Bechsgaard J."/>
        </authorList>
    </citation>
    <scope>NUCLEOTIDE SEQUENCE [LARGE SCALE GENOMIC DNA]</scope>
</reference>
<name>A0A087TDD8_STEMI</name>
<evidence type="ECO:0000313" key="1">
    <source>
        <dbReference type="EMBL" id="KFM63127.1"/>
    </source>
</evidence>
<evidence type="ECO:0000313" key="2">
    <source>
        <dbReference type="Proteomes" id="UP000054359"/>
    </source>
</evidence>